<keyword evidence="3" id="KW-0445">Lipid transport</keyword>
<protein>
    <submittedName>
        <fullName evidence="10">C2 calcium-dependent membrane targeting</fullName>
    </submittedName>
</protein>
<feature type="compositionally biased region" description="Polar residues" evidence="6">
    <location>
        <begin position="688"/>
        <end position="702"/>
    </location>
</feature>
<evidence type="ECO:0000256" key="2">
    <source>
        <dbReference type="ARBA" id="ARBA00022448"/>
    </source>
</evidence>
<dbReference type="Pfam" id="PF00168">
    <property type="entry name" value="C2"/>
    <property type="match status" value="1"/>
</dbReference>
<feature type="compositionally biased region" description="Basic and acidic residues" evidence="6">
    <location>
        <begin position="543"/>
        <end position="554"/>
    </location>
</feature>
<keyword evidence="4" id="KW-0446">Lipid-binding</keyword>
<dbReference type="SUPFAM" id="SSF49562">
    <property type="entry name" value="C2 domain (Calcium/lipid-binding domain, CaLB)"/>
    <property type="match status" value="1"/>
</dbReference>
<dbReference type="GO" id="GO:0006869">
    <property type="term" value="P:lipid transport"/>
    <property type="evidence" value="ECO:0007669"/>
    <property type="project" value="UniProtKB-KW"/>
</dbReference>
<dbReference type="GO" id="GO:0016020">
    <property type="term" value="C:membrane"/>
    <property type="evidence" value="ECO:0007669"/>
    <property type="project" value="UniProtKB-SubCell"/>
</dbReference>
<evidence type="ECO:0000256" key="4">
    <source>
        <dbReference type="ARBA" id="ARBA00023121"/>
    </source>
</evidence>
<dbReference type="InterPro" id="IPR031468">
    <property type="entry name" value="SMP_LBD"/>
</dbReference>
<dbReference type="Gene3D" id="2.60.40.150">
    <property type="entry name" value="C2 domain"/>
    <property type="match status" value="1"/>
</dbReference>
<dbReference type="PANTHER" id="PTHR47042:SF7">
    <property type="entry name" value="C2 DOMAIN, SYNAPTOTAGMIN-LIKE MITOCHONDRIAL-LIPID-BINDING DOMAIN, C2 DOMAIN SUPERFAMILY"/>
    <property type="match status" value="1"/>
</dbReference>
<feature type="compositionally biased region" description="Polar residues" evidence="6">
    <location>
        <begin position="762"/>
        <end position="773"/>
    </location>
</feature>
<feature type="compositionally biased region" description="Basic residues" evidence="6">
    <location>
        <begin position="521"/>
        <end position="532"/>
    </location>
</feature>
<evidence type="ECO:0000256" key="7">
    <source>
        <dbReference type="SAM" id="Phobius"/>
    </source>
</evidence>
<gene>
    <name evidence="10" type="ORF">Ccrd_004823</name>
</gene>
<dbReference type="AlphaFoldDB" id="A0A103XLW6"/>
<evidence type="ECO:0000256" key="6">
    <source>
        <dbReference type="SAM" id="MobiDB-lite"/>
    </source>
</evidence>
<feature type="region of interest" description="Disordered" evidence="6">
    <location>
        <begin position="479"/>
        <end position="775"/>
    </location>
</feature>
<keyword evidence="2" id="KW-0813">Transport</keyword>
<proteinExistence type="predicted"/>
<evidence type="ECO:0000259" key="9">
    <source>
        <dbReference type="PROSITE" id="PS51847"/>
    </source>
</evidence>
<name>A0A103XLW6_CYNCS</name>
<feature type="domain" description="C2" evidence="8">
    <location>
        <begin position="297"/>
        <end position="417"/>
    </location>
</feature>
<dbReference type="InterPro" id="IPR035892">
    <property type="entry name" value="C2_domain_sf"/>
</dbReference>
<dbReference type="SMART" id="SM00239">
    <property type="entry name" value="C2"/>
    <property type="match status" value="1"/>
</dbReference>
<dbReference type="Proteomes" id="UP000243975">
    <property type="component" value="Unassembled WGS sequence"/>
</dbReference>
<dbReference type="CDD" id="cd21669">
    <property type="entry name" value="SMP_SF"/>
    <property type="match status" value="1"/>
</dbReference>
<feature type="compositionally biased region" description="Basic and acidic residues" evidence="6">
    <location>
        <begin position="422"/>
        <end position="447"/>
    </location>
</feature>
<feature type="domain" description="SMP-LTD" evidence="9">
    <location>
        <begin position="102"/>
        <end position="292"/>
    </location>
</feature>
<dbReference type="EMBL" id="LEKV01004794">
    <property type="protein sequence ID" value="KVH93109.1"/>
    <property type="molecule type" value="Genomic_DNA"/>
</dbReference>
<evidence type="ECO:0000256" key="5">
    <source>
        <dbReference type="ARBA" id="ARBA00023136"/>
    </source>
</evidence>
<evidence type="ECO:0000259" key="8">
    <source>
        <dbReference type="PROSITE" id="PS50004"/>
    </source>
</evidence>
<keyword evidence="7" id="KW-0812">Transmembrane</keyword>
<feature type="region of interest" description="Disordered" evidence="6">
    <location>
        <begin position="422"/>
        <end position="449"/>
    </location>
</feature>
<feature type="transmembrane region" description="Helical" evidence="7">
    <location>
        <begin position="34"/>
        <end position="51"/>
    </location>
</feature>
<feature type="compositionally biased region" description="Polar residues" evidence="6">
    <location>
        <begin position="495"/>
        <end position="513"/>
    </location>
</feature>
<dbReference type="PANTHER" id="PTHR47042">
    <property type="entry name" value="C2 DOMAIN-CONTAINING PROTEIN-LIKE"/>
    <property type="match status" value="1"/>
</dbReference>
<comment type="subcellular location">
    <subcellularLocation>
        <location evidence="1">Membrane</location>
    </subcellularLocation>
</comment>
<dbReference type="Pfam" id="PF25669">
    <property type="entry name" value="SMP_MUG190-like"/>
    <property type="match status" value="1"/>
</dbReference>
<dbReference type="InterPro" id="IPR052847">
    <property type="entry name" value="Ext_Synaptotagmin/KAHRP-like"/>
</dbReference>
<feature type="transmembrane region" description="Helical" evidence="7">
    <location>
        <begin position="6"/>
        <end position="27"/>
    </location>
</feature>
<comment type="caution">
    <text evidence="10">The sequence shown here is derived from an EMBL/GenBank/DDBJ whole genome shotgun (WGS) entry which is preliminary data.</text>
</comment>
<keyword evidence="11" id="KW-1185">Reference proteome</keyword>
<feature type="compositionally biased region" description="Basic and acidic residues" evidence="6">
    <location>
        <begin position="601"/>
        <end position="612"/>
    </location>
</feature>
<evidence type="ECO:0000313" key="10">
    <source>
        <dbReference type="EMBL" id="KVH93109.1"/>
    </source>
</evidence>
<evidence type="ECO:0000256" key="1">
    <source>
        <dbReference type="ARBA" id="ARBA00004370"/>
    </source>
</evidence>
<dbReference type="Gramene" id="KVH93109">
    <property type="protein sequence ID" value="KVH93109"/>
    <property type="gene ID" value="Ccrd_004823"/>
</dbReference>
<dbReference type="PROSITE" id="PS51847">
    <property type="entry name" value="SMP"/>
    <property type="match status" value="1"/>
</dbReference>
<feature type="compositionally biased region" description="Polar residues" evidence="6">
    <location>
        <begin position="802"/>
        <end position="813"/>
    </location>
</feature>
<evidence type="ECO:0000256" key="3">
    <source>
        <dbReference type="ARBA" id="ARBA00023055"/>
    </source>
</evidence>
<keyword evidence="7" id="KW-1133">Transmembrane helix</keyword>
<dbReference type="OMA" id="QWPYIGR"/>
<sequence>MDITEVSIIHHVGIVFLVIWLLTSFNYCNSNDPIVYFVSLIYLYLVRKIYIEFDVDLGLKSWGFSIRFLFALKVHENFSTRFRRKVRFEERRQASQKRVLSDSESVRWLNHMVEKIWPICMENIVSQKVLLPIIPWFLEKYKPWTVKEAMVQKLYMGRSPPMITEMRVCRQSTGDDHLVLELGLNFRTADDMSAILAVKLTKRLGFGMLAKMHLTGMHVLVGVKFLPKWPFLGRVRLCFVEPPYFQMTVKPMFAHGLDVTEVPGIAGWLDKLLTVAFEETLVEPNMLVVDVEKFISPEAETWFSVDAKDPVAYTLVEVVEGTDMKPSDMNGLADPYVKGQIGAYRFRTKIKRKTLTPKWLEEFKIPITSWDSPNILDIEVHGERHDIWLPLRNIKMGRLHLAVRVIELEGKVIEQPCDEDALKSEDEKNSFAVEKGEGTGKLPEKSKQVMADDYEPIDVEGQRETAIWVQRPGDEVAQVWEQRKGKNRVRKDGESLNSSIRSESYPNDSSSTDESLEGNKTKSRNPVKRGFRKIGSLFHRSPKAAEDDKSRTVNEDCDSPRQNVRAVNAKGIGVKLVMPTDPDQDSGVGLEESPEGSDQESPEKRKVKDKVKGILKHTGNSARGMIHALSRKGSDKEKNVDSPVQSDYSGAGSSPSPEFRPKGLVIPDVSDTRRINSSSKSEDEPDQNDASKTATSPFSQTGEVKEEDDPNKITMDAVDVNATDTCDPGTMIQGTADPGAVIQGTADPGAMIQGTPDPGTMIQGTPDSGTMTHETPLEFTGDQILESFSLTSIRPQPVGRNARQQTIKSDTDS</sequence>
<keyword evidence="5 7" id="KW-0472">Membrane</keyword>
<organism evidence="10 11">
    <name type="scientific">Cynara cardunculus var. scolymus</name>
    <name type="common">Globe artichoke</name>
    <name type="synonym">Cynara scolymus</name>
    <dbReference type="NCBI Taxonomy" id="59895"/>
    <lineage>
        <taxon>Eukaryota</taxon>
        <taxon>Viridiplantae</taxon>
        <taxon>Streptophyta</taxon>
        <taxon>Embryophyta</taxon>
        <taxon>Tracheophyta</taxon>
        <taxon>Spermatophyta</taxon>
        <taxon>Magnoliopsida</taxon>
        <taxon>eudicotyledons</taxon>
        <taxon>Gunneridae</taxon>
        <taxon>Pentapetalae</taxon>
        <taxon>asterids</taxon>
        <taxon>campanulids</taxon>
        <taxon>Asterales</taxon>
        <taxon>Asteraceae</taxon>
        <taxon>Carduoideae</taxon>
        <taxon>Cardueae</taxon>
        <taxon>Carduinae</taxon>
        <taxon>Cynara</taxon>
    </lineage>
</organism>
<evidence type="ECO:0000313" key="11">
    <source>
        <dbReference type="Proteomes" id="UP000243975"/>
    </source>
</evidence>
<feature type="region of interest" description="Disordered" evidence="6">
    <location>
        <begin position="790"/>
        <end position="813"/>
    </location>
</feature>
<reference evidence="10 11" key="1">
    <citation type="journal article" date="2016" name="Sci. Rep.">
        <title>The genome sequence of the outbreeding globe artichoke constructed de novo incorporating a phase-aware low-pass sequencing strategy of F1 progeny.</title>
        <authorList>
            <person name="Scaglione D."/>
            <person name="Reyes-Chin-Wo S."/>
            <person name="Acquadro A."/>
            <person name="Froenicke L."/>
            <person name="Portis E."/>
            <person name="Beitel C."/>
            <person name="Tirone M."/>
            <person name="Mauro R."/>
            <person name="Lo Monaco A."/>
            <person name="Mauromicale G."/>
            <person name="Faccioli P."/>
            <person name="Cattivelli L."/>
            <person name="Rieseberg L."/>
            <person name="Michelmore R."/>
            <person name="Lanteri S."/>
        </authorList>
    </citation>
    <scope>NUCLEOTIDE SEQUENCE [LARGE SCALE GENOMIC DNA]</scope>
    <source>
        <strain evidence="10">2C</strain>
    </source>
</reference>
<accession>A0A103XLW6</accession>
<dbReference type="GO" id="GO:0008289">
    <property type="term" value="F:lipid binding"/>
    <property type="evidence" value="ECO:0007669"/>
    <property type="project" value="UniProtKB-KW"/>
</dbReference>
<dbReference type="CDD" id="cd00030">
    <property type="entry name" value="C2"/>
    <property type="match status" value="1"/>
</dbReference>
<dbReference type="PROSITE" id="PS50004">
    <property type="entry name" value="C2"/>
    <property type="match status" value="1"/>
</dbReference>
<dbReference type="STRING" id="59895.A0A103XLW6"/>
<dbReference type="InterPro" id="IPR000008">
    <property type="entry name" value="C2_dom"/>
</dbReference>
<feature type="compositionally biased region" description="Polar residues" evidence="6">
    <location>
        <begin position="642"/>
        <end position="656"/>
    </location>
</feature>